<proteinExistence type="predicted"/>
<organism evidence="2 3">
    <name type="scientific">Microvirga flocculans</name>
    <dbReference type="NCBI Taxonomy" id="217168"/>
    <lineage>
        <taxon>Bacteria</taxon>
        <taxon>Pseudomonadati</taxon>
        <taxon>Pseudomonadota</taxon>
        <taxon>Alphaproteobacteria</taxon>
        <taxon>Hyphomicrobiales</taxon>
        <taxon>Methylobacteriaceae</taxon>
        <taxon>Microvirga</taxon>
    </lineage>
</organism>
<name>A0A7W6N8N3_9HYPH</name>
<sequence>MMSRFNEDGIDRALDADDCSHHCPSWFLAFLAGLALLGLVGHQLTG</sequence>
<keyword evidence="1" id="KW-0472">Membrane</keyword>
<evidence type="ECO:0000313" key="2">
    <source>
        <dbReference type="EMBL" id="MBB4040620.1"/>
    </source>
</evidence>
<evidence type="ECO:0000313" key="3">
    <source>
        <dbReference type="Proteomes" id="UP000519439"/>
    </source>
</evidence>
<keyword evidence="1" id="KW-0812">Transmembrane</keyword>
<gene>
    <name evidence="2" type="ORF">GGR34_002277</name>
</gene>
<dbReference type="RefSeq" id="WP_154664189.1">
    <property type="nucleotide sequence ID" value="NZ_JACIDC010000007.1"/>
</dbReference>
<dbReference type="AlphaFoldDB" id="A0A7W6N8N3"/>
<reference evidence="2 3" key="1">
    <citation type="submission" date="2020-08" db="EMBL/GenBank/DDBJ databases">
        <title>Genomic Encyclopedia of Type Strains, Phase IV (KMG-IV): sequencing the most valuable type-strain genomes for metagenomic binning, comparative biology and taxonomic classification.</title>
        <authorList>
            <person name="Goeker M."/>
        </authorList>
    </citation>
    <scope>NUCLEOTIDE SEQUENCE [LARGE SCALE GENOMIC DNA]</scope>
    <source>
        <strain evidence="2 3">DSM 15743</strain>
    </source>
</reference>
<dbReference type="Proteomes" id="UP000519439">
    <property type="component" value="Unassembled WGS sequence"/>
</dbReference>
<comment type="caution">
    <text evidence="2">The sequence shown here is derived from an EMBL/GenBank/DDBJ whole genome shotgun (WGS) entry which is preliminary data.</text>
</comment>
<keyword evidence="1" id="KW-1133">Transmembrane helix</keyword>
<keyword evidence="3" id="KW-1185">Reference proteome</keyword>
<dbReference type="EMBL" id="JACIDC010000007">
    <property type="protein sequence ID" value="MBB4040620.1"/>
    <property type="molecule type" value="Genomic_DNA"/>
</dbReference>
<evidence type="ECO:0000256" key="1">
    <source>
        <dbReference type="SAM" id="Phobius"/>
    </source>
</evidence>
<accession>A0A7W6N8N3</accession>
<feature type="transmembrane region" description="Helical" evidence="1">
    <location>
        <begin position="26"/>
        <end position="45"/>
    </location>
</feature>
<protein>
    <submittedName>
        <fullName evidence="2">Uncharacterized protein</fullName>
    </submittedName>
</protein>